<dbReference type="AlphaFoldDB" id="A0AAN9DJ99"/>
<organism evidence="2 3">
    <name type="scientific">Phoxinus phoxinus</name>
    <name type="common">Eurasian minnow</name>
    <dbReference type="NCBI Taxonomy" id="58324"/>
    <lineage>
        <taxon>Eukaryota</taxon>
        <taxon>Metazoa</taxon>
        <taxon>Chordata</taxon>
        <taxon>Craniata</taxon>
        <taxon>Vertebrata</taxon>
        <taxon>Euteleostomi</taxon>
        <taxon>Actinopterygii</taxon>
        <taxon>Neopterygii</taxon>
        <taxon>Teleostei</taxon>
        <taxon>Ostariophysi</taxon>
        <taxon>Cypriniformes</taxon>
        <taxon>Leuciscidae</taxon>
        <taxon>Phoxininae</taxon>
        <taxon>Phoxinus</taxon>
    </lineage>
</organism>
<comment type="caution">
    <text evidence="2">The sequence shown here is derived from an EMBL/GenBank/DDBJ whole genome shotgun (WGS) entry which is preliminary data.</text>
</comment>
<dbReference type="Proteomes" id="UP001364617">
    <property type="component" value="Unassembled WGS sequence"/>
</dbReference>
<accession>A0AAN9DJ99</accession>
<evidence type="ECO:0000313" key="2">
    <source>
        <dbReference type="EMBL" id="KAK7175299.1"/>
    </source>
</evidence>
<proteinExistence type="predicted"/>
<reference evidence="2 3" key="1">
    <citation type="submission" date="2024-02" db="EMBL/GenBank/DDBJ databases">
        <title>Chromosome-level genome assembly of the Eurasian Minnow (Phoxinus phoxinus).</title>
        <authorList>
            <person name="Oriowo T.O."/>
            <person name="Martin S."/>
            <person name="Stange M."/>
            <person name="Chrysostomakis Y."/>
            <person name="Brown T."/>
            <person name="Winkler S."/>
            <person name="Kukowka S."/>
            <person name="Myers E.W."/>
            <person name="Bohne A."/>
        </authorList>
    </citation>
    <scope>NUCLEOTIDE SEQUENCE [LARGE SCALE GENOMIC DNA]</scope>
    <source>
        <strain evidence="2">ZFMK-TIS-60720</strain>
        <tissue evidence="2">Whole Organism</tissue>
    </source>
</reference>
<sequence>MDEGGTKKQLAAGYWSASPTQHKETRAKTHGLRNPCVQDTACSACVCGSPRRSIQVFEADTKRLIITIGRQIFGYTHKSHKSLSSNSQLEALRTAAPLPKRLASWGRPSDLYPPTRPRHWNTSLWDDRALLHKGTKVKTKKKGVRIFKAVLAAPSLYFIAPRLALTNIVWQESKIFYSLRNSSGLLNAGDS</sequence>
<gene>
    <name evidence="2" type="ORF">R3I93_002259</name>
</gene>
<name>A0AAN9DJ99_9TELE</name>
<dbReference type="EMBL" id="JAYKXH010000002">
    <property type="protein sequence ID" value="KAK7175299.1"/>
    <property type="molecule type" value="Genomic_DNA"/>
</dbReference>
<protein>
    <submittedName>
        <fullName evidence="2">Uncharacterized protein</fullName>
    </submittedName>
</protein>
<evidence type="ECO:0000313" key="3">
    <source>
        <dbReference type="Proteomes" id="UP001364617"/>
    </source>
</evidence>
<keyword evidence="3" id="KW-1185">Reference proteome</keyword>
<evidence type="ECO:0000256" key="1">
    <source>
        <dbReference type="SAM" id="MobiDB-lite"/>
    </source>
</evidence>
<feature type="region of interest" description="Disordered" evidence="1">
    <location>
        <begin position="1"/>
        <end position="21"/>
    </location>
</feature>